<comment type="caution">
    <text evidence="1">The sequence shown here is derived from an EMBL/GenBank/DDBJ whole genome shotgun (WGS) entry which is preliminary data.</text>
</comment>
<dbReference type="EMBL" id="BGPR01001819">
    <property type="protein sequence ID" value="GBM62474.1"/>
    <property type="molecule type" value="Genomic_DNA"/>
</dbReference>
<sequence>MFHAGVHGLQRTSLDIKTHCRSPGFPATNVPSAYSAHVHLKGEKEKSKMFGASEMELCISLLSSKGQYFYSYNFHFHAFTITRLGEVFRKKSLIFMQIN</sequence>
<dbReference type="Proteomes" id="UP000499080">
    <property type="component" value="Unassembled WGS sequence"/>
</dbReference>
<evidence type="ECO:0000313" key="2">
    <source>
        <dbReference type="Proteomes" id="UP000499080"/>
    </source>
</evidence>
<evidence type="ECO:0000313" key="1">
    <source>
        <dbReference type="EMBL" id="GBM62474.1"/>
    </source>
</evidence>
<keyword evidence="2" id="KW-1185">Reference proteome</keyword>
<name>A0A4Y2HB13_ARAVE</name>
<proteinExistence type="predicted"/>
<reference evidence="1 2" key="1">
    <citation type="journal article" date="2019" name="Sci. Rep.">
        <title>Orb-weaving spider Araneus ventricosus genome elucidates the spidroin gene catalogue.</title>
        <authorList>
            <person name="Kono N."/>
            <person name="Nakamura H."/>
            <person name="Ohtoshi R."/>
            <person name="Moran D.A.P."/>
            <person name="Shinohara A."/>
            <person name="Yoshida Y."/>
            <person name="Fujiwara M."/>
            <person name="Mori M."/>
            <person name="Tomita M."/>
            <person name="Arakawa K."/>
        </authorList>
    </citation>
    <scope>NUCLEOTIDE SEQUENCE [LARGE SCALE GENOMIC DNA]</scope>
</reference>
<accession>A0A4Y2HB13</accession>
<gene>
    <name evidence="1" type="ORF">AVEN_171482_1</name>
</gene>
<organism evidence="1 2">
    <name type="scientific">Araneus ventricosus</name>
    <name type="common">Orbweaver spider</name>
    <name type="synonym">Epeira ventricosa</name>
    <dbReference type="NCBI Taxonomy" id="182803"/>
    <lineage>
        <taxon>Eukaryota</taxon>
        <taxon>Metazoa</taxon>
        <taxon>Ecdysozoa</taxon>
        <taxon>Arthropoda</taxon>
        <taxon>Chelicerata</taxon>
        <taxon>Arachnida</taxon>
        <taxon>Araneae</taxon>
        <taxon>Araneomorphae</taxon>
        <taxon>Entelegynae</taxon>
        <taxon>Araneoidea</taxon>
        <taxon>Araneidae</taxon>
        <taxon>Araneus</taxon>
    </lineage>
</organism>
<dbReference type="AlphaFoldDB" id="A0A4Y2HB13"/>
<protein>
    <submittedName>
        <fullName evidence="1">Uncharacterized protein</fullName>
    </submittedName>
</protein>